<organism evidence="4 5">
    <name type="scientific">Aphanocapsa feldmannii 277cV</name>
    <dbReference type="NCBI Taxonomy" id="2507553"/>
    <lineage>
        <taxon>Bacteria</taxon>
        <taxon>Bacillati</taxon>
        <taxon>Cyanobacteriota</taxon>
        <taxon>Cyanophyceae</taxon>
        <taxon>Oscillatoriophycideae</taxon>
        <taxon>Chroococcales</taxon>
        <taxon>Microcystaceae</taxon>
        <taxon>Aphanocapsa</taxon>
    </lineage>
</organism>
<gene>
    <name evidence="4" type="ORF">ERJ67_10660</name>
</gene>
<evidence type="ECO:0000256" key="2">
    <source>
        <dbReference type="RuleBase" id="RU003749"/>
    </source>
</evidence>
<dbReference type="InterPro" id="IPR003658">
    <property type="entry name" value="Anti-sigma_ant"/>
</dbReference>
<feature type="domain" description="STAS" evidence="3">
    <location>
        <begin position="1"/>
        <end position="99"/>
    </location>
</feature>
<evidence type="ECO:0000256" key="1">
    <source>
        <dbReference type="ARBA" id="ARBA00009013"/>
    </source>
</evidence>
<sequence>MRFAGQLDAYSERQFEEFITRERDDRPLPLVLDLSRIDFIDSSGLGSLVKFAKACRTAAVPFQLVGNGRVNQTVKLVRLETFLNLQPSLDSAVGQLKLT</sequence>
<name>A0A524RM63_9CHRO</name>
<dbReference type="NCBIfam" id="TIGR00377">
    <property type="entry name" value="ant_ant_sig"/>
    <property type="match status" value="1"/>
</dbReference>
<reference evidence="4 5" key="1">
    <citation type="journal article" date="2019" name="mSystems">
        <title>Life at home and on the roam: Genomic adaptions reflect the dual lifestyle of an intracellular, facultative symbiont.</title>
        <authorList>
            <person name="Burgsdorf I."/>
        </authorList>
    </citation>
    <scope>NUCLEOTIDE SEQUENCE [LARGE SCALE GENOMIC DNA]</scope>
    <source>
        <strain evidence="4">277cV</strain>
    </source>
</reference>
<proteinExistence type="inferred from homology"/>
<dbReference type="GO" id="GO:0043856">
    <property type="term" value="F:anti-sigma factor antagonist activity"/>
    <property type="evidence" value="ECO:0007669"/>
    <property type="project" value="InterPro"/>
</dbReference>
<comment type="caution">
    <text evidence="4">The sequence shown here is derived from an EMBL/GenBank/DDBJ whole genome shotgun (WGS) entry which is preliminary data.</text>
</comment>
<dbReference type="InterPro" id="IPR002645">
    <property type="entry name" value="STAS_dom"/>
</dbReference>
<dbReference type="Pfam" id="PF01740">
    <property type="entry name" value="STAS"/>
    <property type="match status" value="1"/>
</dbReference>
<dbReference type="Proteomes" id="UP000317990">
    <property type="component" value="Unassembled WGS sequence"/>
</dbReference>
<dbReference type="PANTHER" id="PTHR33495">
    <property type="entry name" value="ANTI-SIGMA FACTOR ANTAGONIST TM_1081-RELATED-RELATED"/>
    <property type="match status" value="1"/>
</dbReference>
<dbReference type="PANTHER" id="PTHR33495:SF2">
    <property type="entry name" value="ANTI-SIGMA FACTOR ANTAGONIST TM_1081-RELATED"/>
    <property type="match status" value="1"/>
</dbReference>
<protein>
    <recommendedName>
        <fullName evidence="2">Anti-sigma factor antagonist</fullName>
    </recommendedName>
</protein>
<evidence type="ECO:0000259" key="3">
    <source>
        <dbReference type="PROSITE" id="PS50801"/>
    </source>
</evidence>
<accession>A0A524RM63</accession>
<evidence type="ECO:0000313" key="5">
    <source>
        <dbReference type="Proteomes" id="UP000317990"/>
    </source>
</evidence>
<dbReference type="PROSITE" id="PS50801">
    <property type="entry name" value="STAS"/>
    <property type="match status" value="1"/>
</dbReference>
<dbReference type="InterPro" id="IPR036513">
    <property type="entry name" value="STAS_dom_sf"/>
</dbReference>
<comment type="similarity">
    <text evidence="1 2">Belongs to the anti-sigma-factor antagonist family.</text>
</comment>
<dbReference type="AlphaFoldDB" id="A0A524RM63"/>
<dbReference type="SUPFAM" id="SSF52091">
    <property type="entry name" value="SpoIIaa-like"/>
    <property type="match status" value="1"/>
</dbReference>
<dbReference type="Gene3D" id="3.30.750.24">
    <property type="entry name" value="STAS domain"/>
    <property type="match status" value="1"/>
</dbReference>
<dbReference type="EMBL" id="SRMO01000087">
    <property type="protein sequence ID" value="TGG90584.1"/>
    <property type="molecule type" value="Genomic_DNA"/>
</dbReference>
<dbReference type="CDD" id="cd07043">
    <property type="entry name" value="STAS_anti-anti-sigma_factors"/>
    <property type="match status" value="1"/>
</dbReference>
<evidence type="ECO:0000313" key="4">
    <source>
        <dbReference type="EMBL" id="TGG90584.1"/>
    </source>
</evidence>